<reference evidence="13" key="1">
    <citation type="submission" date="2016-10" db="EMBL/GenBank/DDBJ databases">
        <authorList>
            <person name="Varghese N."/>
            <person name="Submissions S."/>
        </authorList>
    </citation>
    <scope>NUCLEOTIDE SEQUENCE [LARGE SCALE GENOMIC DNA]</scope>
    <source>
        <strain evidence="13">930I</strain>
    </source>
</reference>
<dbReference type="EMBL" id="FNCV01000004">
    <property type="protein sequence ID" value="SDH04546.1"/>
    <property type="molecule type" value="Genomic_DNA"/>
</dbReference>
<dbReference type="GO" id="GO:0008360">
    <property type="term" value="P:regulation of cell shape"/>
    <property type="evidence" value="ECO:0007669"/>
    <property type="project" value="UniProtKB-UniRule"/>
</dbReference>
<accession>A0A1G7Z7R0</accession>
<dbReference type="GO" id="GO:0015648">
    <property type="term" value="F:lipid-linked peptidoglycan transporter activity"/>
    <property type="evidence" value="ECO:0007669"/>
    <property type="project" value="UniProtKB-UniRule"/>
</dbReference>
<dbReference type="PRINTS" id="PR01806">
    <property type="entry name" value="VIRFACTRMVIN"/>
</dbReference>
<feature type="transmembrane region" description="Helical" evidence="10">
    <location>
        <begin position="255"/>
        <end position="275"/>
    </location>
</feature>
<feature type="transmembrane region" description="Helical" evidence="10">
    <location>
        <begin position="26"/>
        <end position="45"/>
    </location>
</feature>
<keyword evidence="5 10" id="KW-0573">Peptidoglycan synthesis</keyword>
<feature type="transmembrane region" description="Helical" evidence="10">
    <location>
        <begin position="418"/>
        <end position="437"/>
    </location>
</feature>
<evidence type="ECO:0000313" key="13">
    <source>
        <dbReference type="Proteomes" id="UP000217076"/>
    </source>
</evidence>
<dbReference type="HAMAP" id="MF_02078">
    <property type="entry name" value="MurJ_MviN"/>
    <property type="match status" value="1"/>
</dbReference>
<feature type="transmembrane region" description="Helical" evidence="10">
    <location>
        <begin position="281"/>
        <end position="300"/>
    </location>
</feature>
<dbReference type="Pfam" id="PF03023">
    <property type="entry name" value="MurJ"/>
    <property type="match status" value="1"/>
</dbReference>
<organism evidence="12 13">
    <name type="scientific">Roseospirillum parvum</name>
    <dbReference type="NCBI Taxonomy" id="83401"/>
    <lineage>
        <taxon>Bacteria</taxon>
        <taxon>Pseudomonadati</taxon>
        <taxon>Pseudomonadota</taxon>
        <taxon>Alphaproteobacteria</taxon>
        <taxon>Rhodospirillales</taxon>
        <taxon>Rhodospirillaceae</taxon>
        <taxon>Roseospirillum</taxon>
    </lineage>
</organism>
<keyword evidence="6 10" id="KW-1133">Transmembrane helix</keyword>
<dbReference type="Proteomes" id="UP000217076">
    <property type="component" value="Unassembled WGS sequence"/>
</dbReference>
<keyword evidence="10 11" id="KW-0813">Transport</keyword>
<dbReference type="GO" id="GO:0034204">
    <property type="term" value="P:lipid translocation"/>
    <property type="evidence" value="ECO:0007669"/>
    <property type="project" value="TreeGrafter"/>
</dbReference>
<dbReference type="NCBIfam" id="TIGR01695">
    <property type="entry name" value="murJ_mviN"/>
    <property type="match status" value="1"/>
</dbReference>
<evidence type="ECO:0000256" key="6">
    <source>
        <dbReference type="ARBA" id="ARBA00022989"/>
    </source>
</evidence>
<evidence type="ECO:0000256" key="5">
    <source>
        <dbReference type="ARBA" id="ARBA00022984"/>
    </source>
</evidence>
<comment type="function">
    <text evidence="8 10 11">Involved in peptidoglycan biosynthesis. Transports lipid-linked peptidoglycan precursors from the inner to the outer leaflet of the cytoplasmic membrane.</text>
</comment>
<feature type="transmembrane region" description="Helical" evidence="10">
    <location>
        <begin position="91"/>
        <end position="114"/>
    </location>
</feature>
<dbReference type="CDD" id="cd13123">
    <property type="entry name" value="MATE_MurJ_like"/>
    <property type="match status" value="1"/>
</dbReference>
<dbReference type="PIRSF" id="PIRSF002869">
    <property type="entry name" value="MviN"/>
    <property type="match status" value="1"/>
</dbReference>
<dbReference type="InterPro" id="IPR051050">
    <property type="entry name" value="Lipid_II_flippase_MurJ/MviN"/>
</dbReference>
<evidence type="ECO:0000256" key="10">
    <source>
        <dbReference type="HAMAP-Rule" id="MF_02078"/>
    </source>
</evidence>
<comment type="subcellular location">
    <subcellularLocation>
        <location evidence="10">Cell inner membrane</location>
        <topology evidence="10">Multi-pass membrane protein</topology>
    </subcellularLocation>
    <subcellularLocation>
        <location evidence="1">Cell membrane</location>
        <topology evidence="1">Multi-pass membrane protein</topology>
    </subcellularLocation>
</comment>
<dbReference type="UniPathway" id="UPA00219"/>
<feature type="transmembrane region" description="Helical" evidence="10">
    <location>
        <begin position="486"/>
        <end position="512"/>
    </location>
</feature>
<feature type="transmembrane region" description="Helical" evidence="10">
    <location>
        <begin position="457"/>
        <end position="480"/>
    </location>
</feature>
<dbReference type="InterPro" id="IPR004268">
    <property type="entry name" value="MurJ"/>
</dbReference>
<evidence type="ECO:0000256" key="11">
    <source>
        <dbReference type="PIRNR" id="PIRNR002869"/>
    </source>
</evidence>
<evidence type="ECO:0000256" key="7">
    <source>
        <dbReference type="ARBA" id="ARBA00023136"/>
    </source>
</evidence>
<dbReference type="RefSeq" id="WP_092617560.1">
    <property type="nucleotide sequence ID" value="NZ_FNCV01000004.1"/>
</dbReference>
<dbReference type="PANTHER" id="PTHR47019:SF1">
    <property type="entry name" value="LIPID II FLIPPASE MURJ"/>
    <property type="match status" value="1"/>
</dbReference>
<evidence type="ECO:0000256" key="2">
    <source>
        <dbReference type="ARBA" id="ARBA00022475"/>
    </source>
</evidence>
<keyword evidence="7 10" id="KW-0472">Membrane</keyword>
<evidence type="ECO:0000256" key="3">
    <source>
        <dbReference type="ARBA" id="ARBA00022692"/>
    </source>
</evidence>
<name>A0A1G7Z7R0_9PROT</name>
<sequence length="530" mass="55472">MNLVRAIATVGGLTLLSRVTGFARDILIAGLLGAGGVADAFFVAFKFPNLFRRLFAEGAFTAAFVPLFSRHLEGEERARARAEARAFAERAMSLLGVVLLALVALMEAIMPWAIHLFAPGFSAVPGKLELAAELSRITFPYLLFISLVSLQSGVLNGLGRFAAAAAAPILLNLTLIAFLVAHNTLPEPPFSGSGHALAWAVSAAGVIQFVWLWVNCARAGMTLRPRLPRLTPEVKTLARRIVPGAIGAGVYQINLLVDTILASLVAPGAVSYLYYADRVTQLPLGVVGVAVGTALLPLLSRQLKAGRDAAAMGSMNRALEVALLFTVPAAVALMVLAGPLIGVLFERGAFDAEARQATAGALAAFAVGLPAYVLIKVLAPGFFAREDTRTPVKVAAVALLINVVLNLSFMWWLGHLGIALATALSAWVNALSLALLLRRRDSLVIDDRLAFRLPRIIAAAGFMGGGLGLGVHGLAPWLAADAGASAQALALSALVLGGGALFGLLAWALRALRPADLLLLRRPPSDLPAS</sequence>
<keyword evidence="4 10" id="KW-0133">Cell shape</keyword>
<dbReference type="STRING" id="83401.SAMN05421742_10423"/>
<feature type="transmembrane region" description="Helical" evidence="10">
    <location>
        <begin position="196"/>
        <end position="214"/>
    </location>
</feature>
<proteinExistence type="inferred from homology"/>
<evidence type="ECO:0000256" key="8">
    <source>
        <dbReference type="ARBA" id="ARBA00060041"/>
    </source>
</evidence>
<feature type="transmembrane region" description="Helical" evidence="10">
    <location>
        <begin position="161"/>
        <end position="181"/>
    </location>
</feature>
<keyword evidence="2 10" id="KW-1003">Cell membrane</keyword>
<feature type="transmembrane region" description="Helical" evidence="10">
    <location>
        <begin position="134"/>
        <end position="154"/>
    </location>
</feature>
<protein>
    <recommendedName>
        <fullName evidence="10">Probable lipid II flippase MurJ</fullName>
    </recommendedName>
</protein>
<evidence type="ECO:0000256" key="1">
    <source>
        <dbReference type="ARBA" id="ARBA00004651"/>
    </source>
</evidence>
<comment type="similarity">
    <text evidence="9 10 11">Belongs to the MurJ/MviN family.</text>
</comment>
<feature type="transmembrane region" description="Helical" evidence="10">
    <location>
        <begin position="321"/>
        <end position="345"/>
    </location>
</feature>
<feature type="transmembrane region" description="Helical" evidence="10">
    <location>
        <begin position="391"/>
        <end position="412"/>
    </location>
</feature>
<feature type="transmembrane region" description="Helical" evidence="10">
    <location>
        <begin position="357"/>
        <end position="379"/>
    </location>
</feature>
<dbReference type="GO" id="GO:0009252">
    <property type="term" value="P:peptidoglycan biosynthetic process"/>
    <property type="evidence" value="ECO:0007669"/>
    <property type="project" value="UniProtKB-UniRule"/>
</dbReference>
<dbReference type="OrthoDB" id="9816572at2"/>
<gene>
    <name evidence="10" type="primary">murJ</name>
    <name evidence="12" type="ORF">SAMN05421742_10423</name>
</gene>
<keyword evidence="3 10" id="KW-0812">Transmembrane</keyword>
<evidence type="ECO:0000313" key="12">
    <source>
        <dbReference type="EMBL" id="SDH04546.1"/>
    </source>
</evidence>
<dbReference type="PANTHER" id="PTHR47019">
    <property type="entry name" value="LIPID II FLIPPASE MURJ"/>
    <property type="match status" value="1"/>
</dbReference>
<dbReference type="GO" id="GO:0071555">
    <property type="term" value="P:cell wall organization"/>
    <property type="evidence" value="ECO:0007669"/>
    <property type="project" value="UniProtKB-UniRule"/>
</dbReference>
<dbReference type="AlphaFoldDB" id="A0A1G7Z7R0"/>
<dbReference type="GO" id="GO:0005886">
    <property type="term" value="C:plasma membrane"/>
    <property type="evidence" value="ECO:0007669"/>
    <property type="project" value="UniProtKB-SubCell"/>
</dbReference>
<evidence type="ECO:0000256" key="4">
    <source>
        <dbReference type="ARBA" id="ARBA00022960"/>
    </source>
</evidence>
<keyword evidence="10 11" id="KW-0961">Cell wall biogenesis/degradation</keyword>
<keyword evidence="10" id="KW-0997">Cell inner membrane</keyword>
<comment type="pathway">
    <text evidence="10">Cell wall biogenesis; peptidoglycan biosynthesis.</text>
</comment>
<keyword evidence="13" id="KW-1185">Reference proteome</keyword>
<evidence type="ECO:0000256" key="9">
    <source>
        <dbReference type="ARBA" id="ARBA00061532"/>
    </source>
</evidence>